<name>A0A7W6NK50_9HYPH</name>
<dbReference type="RefSeq" id="WP_183365258.1">
    <property type="nucleotide sequence ID" value="NZ_JACIEZ010000002.1"/>
</dbReference>
<accession>A0A7W6NK50</accession>
<proteinExistence type="predicted"/>
<reference evidence="1 2" key="1">
    <citation type="submission" date="2020-08" db="EMBL/GenBank/DDBJ databases">
        <title>Genomic Encyclopedia of Type Strains, Phase IV (KMG-IV): sequencing the most valuable type-strain genomes for metagenomic binning, comparative biology and taxonomic classification.</title>
        <authorList>
            <person name="Goeker M."/>
        </authorList>
    </citation>
    <scope>NUCLEOTIDE SEQUENCE [LARGE SCALE GENOMIC DNA]</scope>
    <source>
        <strain evidence="1 2">DSM 29853</strain>
    </source>
</reference>
<sequence length="161" mass="18737">MSSTKIPTLKRDDLCEEFPSVFESAEYVDVGIGWLDIIRRFITDALPLDPALQVVELKEKFGALRILHDSDVDEVVLLQRLAESRSAYACEICGRDGEIRLPPPGQAGWRKCLCPDHMPDLMRDWLPPRRPPAWPMRGRWYEYDRESDSLKEVDVPERWKR</sequence>
<evidence type="ECO:0000313" key="2">
    <source>
        <dbReference type="Proteomes" id="UP000528286"/>
    </source>
</evidence>
<dbReference type="Proteomes" id="UP000528286">
    <property type="component" value="Unassembled WGS sequence"/>
</dbReference>
<dbReference type="EMBL" id="JACIEZ010000002">
    <property type="protein sequence ID" value="MBB4064015.1"/>
    <property type="molecule type" value="Genomic_DNA"/>
</dbReference>
<comment type="caution">
    <text evidence="1">The sequence shown here is derived from an EMBL/GenBank/DDBJ whole genome shotgun (WGS) entry which is preliminary data.</text>
</comment>
<gene>
    <name evidence="1" type="ORF">GGR23_001192</name>
</gene>
<evidence type="ECO:0000313" key="1">
    <source>
        <dbReference type="EMBL" id="MBB4064015.1"/>
    </source>
</evidence>
<organism evidence="1 2">
    <name type="scientific">Gellertiella hungarica</name>
    <dbReference type="NCBI Taxonomy" id="1572859"/>
    <lineage>
        <taxon>Bacteria</taxon>
        <taxon>Pseudomonadati</taxon>
        <taxon>Pseudomonadota</taxon>
        <taxon>Alphaproteobacteria</taxon>
        <taxon>Hyphomicrobiales</taxon>
        <taxon>Rhizobiaceae</taxon>
        <taxon>Gellertiella</taxon>
    </lineage>
</organism>
<protein>
    <submittedName>
        <fullName evidence="1">Uncharacterized protein</fullName>
    </submittedName>
</protein>
<dbReference type="AlphaFoldDB" id="A0A7W6NK50"/>
<keyword evidence="2" id="KW-1185">Reference proteome</keyword>